<dbReference type="RefSeq" id="WP_250485153.1">
    <property type="nucleotide sequence ID" value="NZ_JAQQDB010000004.1"/>
</dbReference>
<evidence type="ECO:0008006" key="3">
    <source>
        <dbReference type="Google" id="ProtNLM"/>
    </source>
</evidence>
<organism evidence="1 2">
    <name type="scientific">Caballeronia jiangsuensis</name>
    <dbReference type="NCBI Taxonomy" id="1458357"/>
    <lineage>
        <taxon>Bacteria</taxon>
        <taxon>Pseudomonadati</taxon>
        <taxon>Pseudomonadota</taxon>
        <taxon>Betaproteobacteria</taxon>
        <taxon>Burkholderiales</taxon>
        <taxon>Burkholderiaceae</taxon>
        <taxon>Caballeronia</taxon>
    </lineage>
</organism>
<sequence>MELTGFYLNLDRSIDRRTNIESQLRRLNCEWIRRFEAIDGATNGPFDNQFNNSVWACRKSHEAAVSLTPTDAAMLIFEDDVEVSNEFPAYVNCSTVNSFVQNFPDCDILFLDCVPFYARIPFLLSTCEELMAGRNQDDAVGLERHRLNGVSVVDCKTLYAYCSAAYIVTPKGKVTLESLFSSDATPAAAIDMLLRDWIADGRLNAKLTVPFLASPPFSNASTIPYSVFNNPSLSNYEGLLSNAVRRLLFAGESNIDFDQISKLIKTRPASVEYETGMRLYETLRGGCKVSANRHG</sequence>
<protein>
    <recommendedName>
        <fullName evidence="3">Glycosyltransferase family 25 (LPS biosynthesis protein)</fullName>
    </recommendedName>
</protein>
<proteinExistence type="predicted"/>
<name>A0ABW9CH30_9BURK</name>
<comment type="caution">
    <text evidence="1">The sequence shown here is derived from an EMBL/GenBank/DDBJ whole genome shotgun (WGS) entry which is preliminary data.</text>
</comment>
<evidence type="ECO:0000313" key="1">
    <source>
        <dbReference type="EMBL" id="MFM0517029.1"/>
    </source>
</evidence>
<accession>A0ABW9CH30</accession>
<reference evidence="1 2" key="1">
    <citation type="journal article" date="2024" name="Chem. Sci.">
        <title>Discovery of megapolipeptins by genome mining of a Burkholderiales bacteria collection.</title>
        <authorList>
            <person name="Paulo B.S."/>
            <person name="Recchia M.J.J."/>
            <person name="Lee S."/>
            <person name="Fergusson C.H."/>
            <person name="Romanowski S.B."/>
            <person name="Hernandez A."/>
            <person name="Krull N."/>
            <person name="Liu D.Y."/>
            <person name="Cavanagh H."/>
            <person name="Bos A."/>
            <person name="Gray C.A."/>
            <person name="Murphy B.T."/>
            <person name="Linington R.G."/>
            <person name="Eustaquio A.S."/>
        </authorList>
    </citation>
    <scope>NUCLEOTIDE SEQUENCE [LARGE SCALE GENOMIC DNA]</scope>
    <source>
        <strain evidence="1 2">RL17-374-BIF-D</strain>
    </source>
</reference>
<dbReference type="Proteomes" id="UP001629462">
    <property type="component" value="Unassembled WGS sequence"/>
</dbReference>
<evidence type="ECO:0000313" key="2">
    <source>
        <dbReference type="Proteomes" id="UP001629462"/>
    </source>
</evidence>
<keyword evidence="2" id="KW-1185">Reference proteome</keyword>
<dbReference type="EMBL" id="JAQQDB010000004">
    <property type="protein sequence ID" value="MFM0517029.1"/>
    <property type="molecule type" value="Genomic_DNA"/>
</dbReference>
<gene>
    <name evidence="1" type="ORF">PQR08_06280</name>
</gene>